<feature type="transmembrane region" description="Helical" evidence="1">
    <location>
        <begin position="67"/>
        <end position="87"/>
    </location>
</feature>
<dbReference type="AlphaFoldDB" id="A0A9X2G7B6"/>
<keyword evidence="1" id="KW-0812">Transmembrane</keyword>
<evidence type="ECO:0000313" key="2">
    <source>
        <dbReference type="EMBL" id="MCP2266908.1"/>
    </source>
</evidence>
<proteinExistence type="predicted"/>
<accession>A0A9X2G7B6</accession>
<sequence length="332" mass="34323">MTDPMKRLKAADPVDRVDLDAVEPVAFATLREEIIMTGTQLDTAEAGRSAATAGLARTSRRRLGRRGAIAVGLATVLAGGGVAYAAIQAFVAQDTEGVTCMTTWNDDALEGQHVDAAGPWLTGDAVADCTTMLAEAGLPPVTDPVVFQHDGHVYVAPADQAPDWIEPIDPASGPAADAAVLELRQSLGDQVDGGHGTCRTVDEAVAWAQSELDRLGLGGWTVESVDANTPDRPCSGLSAEETGKVLVAADGDPDEVYAVPELSPLVGALREASADECLTAEQMRAIADEHLASLSHHWPTTTVPDDAAECARVDLVVGGSVQVTVYGPGAAG</sequence>
<evidence type="ECO:0000313" key="3">
    <source>
        <dbReference type="Proteomes" id="UP001139493"/>
    </source>
</evidence>
<organism evidence="2 3">
    <name type="scientific">Promicromonospora thailandica</name>
    <dbReference type="NCBI Taxonomy" id="765201"/>
    <lineage>
        <taxon>Bacteria</taxon>
        <taxon>Bacillati</taxon>
        <taxon>Actinomycetota</taxon>
        <taxon>Actinomycetes</taxon>
        <taxon>Micrococcales</taxon>
        <taxon>Promicromonosporaceae</taxon>
        <taxon>Promicromonospora</taxon>
    </lineage>
</organism>
<dbReference type="Proteomes" id="UP001139493">
    <property type="component" value="Unassembled WGS sequence"/>
</dbReference>
<dbReference type="EMBL" id="JAMTCS010000014">
    <property type="protein sequence ID" value="MCP2266908.1"/>
    <property type="molecule type" value="Genomic_DNA"/>
</dbReference>
<comment type="caution">
    <text evidence="2">The sequence shown here is derived from an EMBL/GenBank/DDBJ whole genome shotgun (WGS) entry which is preliminary data.</text>
</comment>
<reference evidence="2" key="1">
    <citation type="submission" date="2022-06" db="EMBL/GenBank/DDBJ databases">
        <title>Genomic Encyclopedia of Archaeal and Bacterial Type Strains, Phase II (KMG-II): from individual species to whole genera.</title>
        <authorList>
            <person name="Goeker M."/>
        </authorList>
    </citation>
    <scope>NUCLEOTIDE SEQUENCE</scope>
    <source>
        <strain evidence="2">DSM 26652</strain>
    </source>
</reference>
<keyword evidence="1" id="KW-0472">Membrane</keyword>
<protein>
    <submittedName>
        <fullName evidence="2">Uncharacterized protein</fullName>
    </submittedName>
</protein>
<keyword evidence="1" id="KW-1133">Transmembrane helix</keyword>
<keyword evidence="3" id="KW-1185">Reference proteome</keyword>
<evidence type="ECO:0000256" key="1">
    <source>
        <dbReference type="SAM" id="Phobius"/>
    </source>
</evidence>
<name>A0A9X2G7B6_9MICO</name>
<dbReference type="RefSeq" id="WP_253839162.1">
    <property type="nucleotide sequence ID" value="NZ_JAMTCS010000014.1"/>
</dbReference>
<gene>
    <name evidence="2" type="ORF">APR03_004278</name>
</gene>